<dbReference type="InterPro" id="IPR013766">
    <property type="entry name" value="Thioredoxin_domain"/>
</dbReference>
<feature type="region of interest" description="Disordered" evidence="3">
    <location>
        <begin position="1"/>
        <end position="51"/>
    </location>
</feature>
<dbReference type="RefSeq" id="WP_137318608.1">
    <property type="nucleotide sequence ID" value="NZ_BAABGL010000002.1"/>
</dbReference>
<dbReference type="PANTHER" id="PTHR46388:SF2">
    <property type="entry name" value="NHL REPEAT-CONTAINING PROTEIN 2"/>
    <property type="match status" value="1"/>
</dbReference>
<sequence>MSPDTTSANTSNGSTPTTTAKGQAPTTTEKGQAPTTEAPTTGTPATASRGVRLRAPELTGRRWINTGGTDLTLADLRGKVVLLDFWTFCCINCLHVLDELRPIEQKYADELVIIGVHSPKFEFERTVEAVDQAVERYQVEHIVLDDPDLVTWQAYTARAWPTLAVIDPEGYLVASMSGEGHSAGLAGLIEELIAEHSEKGTLHRGTGPYVPPEPVETELFYPGKLLRLANGNLLVADSGHHSLVEYDPTGTEVLRRIGTGERGYTDGSLTEARFSEPGGMTELPEELAARLGYRVVVADTVNHVLRGVDLEAGTVTTIAGTGEQYMVGAIDNITGEHRQTGRYDGRADRIKLSSPWDVEYSTATGEVVVAMAGNHTIWSFDPDAGTIRLLSGTMNEGLLDGAAEDAWFAQTSGLDAAASGEIWVADSETSAVRRLDPRTGAVESLVGTGLFDFGFRDGPADEARLQHPLGVAALPDGSVAVADTYNGAIRRFDPASGVMTTLARGLAEPSDILVLPGEDGAPPALLVAESAAHRLTRVSIPAEAQQVDEGAKSTTRPATEIGRGPLEISIGFTVPAGQKLDDRWGDPTYLQVSSTPPELITDGAGGAEGMERTVTLDPGIDSGVLHVTVRAAACDGEPGGEIPLHAACHLYQQDWGIPVTIADGAENTLHLDLRGT</sequence>
<dbReference type="PROSITE" id="PS51352">
    <property type="entry name" value="THIOREDOXIN_2"/>
    <property type="match status" value="1"/>
</dbReference>
<dbReference type="PANTHER" id="PTHR46388">
    <property type="entry name" value="NHL REPEAT-CONTAINING PROTEIN 2"/>
    <property type="match status" value="1"/>
</dbReference>
<dbReference type="SUPFAM" id="SSF101898">
    <property type="entry name" value="NHL repeat"/>
    <property type="match status" value="1"/>
</dbReference>
<dbReference type="Pfam" id="PF01436">
    <property type="entry name" value="NHL"/>
    <property type="match status" value="1"/>
</dbReference>
<evidence type="ECO:0000256" key="2">
    <source>
        <dbReference type="PROSITE-ProRule" id="PRU00504"/>
    </source>
</evidence>
<keyword evidence="1" id="KW-0677">Repeat</keyword>
<reference evidence="6" key="1">
    <citation type="journal article" date="2019" name="Int. J. Syst. Evol. Microbiol.">
        <title>The Global Catalogue of Microorganisms (GCM) 10K type strain sequencing project: providing services to taxonomists for standard genome sequencing and annotation.</title>
        <authorList>
            <consortium name="The Broad Institute Genomics Platform"/>
            <consortium name="The Broad Institute Genome Sequencing Center for Infectious Disease"/>
            <person name="Wu L."/>
            <person name="Ma J."/>
        </authorList>
    </citation>
    <scope>NUCLEOTIDE SEQUENCE [LARGE SCALE GENOMIC DNA]</scope>
    <source>
        <strain evidence="6">JCM 17808</strain>
    </source>
</reference>
<organism evidence="5 6">
    <name type="scientific">Brevibacterium pityocampae</name>
    <dbReference type="NCBI Taxonomy" id="506594"/>
    <lineage>
        <taxon>Bacteria</taxon>
        <taxon>Bacillati</taxon>
        <taxon>Actinomycetota</taxon>
        <taxon>Actinomycetes</taxon>
        <taxon>Micrococcales</taxon>
        <taxon>Brevibacteriaceae</taxon>
        <taxon>Brevibacterium</taxon>
    </lineage>
</organism>
<name>A0ABP8J171_9MICO</name>
<dbReference type="InterPro" id="IPR012336">
    <property type="entry name" value="Thioredoxin-like_fold"/>
</dbReference>
<dbReference type="InterPro" id="IPR045302">
    <property type="entry name" value="NHL2_NHL_rpt_dom"/>
</dbReference>
<dbReference type="Gene3D" id="3.40.30.10">
    <property type="entry name" value="Glutaredoxin"/>
    <property type="match status" value="1"/>
</dbReference>
<dbReference type="InterPro" id="IPR011042">
    <property type="entry name" value="6-blade_b-propeller_TolB-like"/>
</dbReference>
<accession>A0ABP8J171</accession>
<proteinExistence type="predicted"/>
<feature type="compositionally biased region" description="Polar residues" evidence="3">
    <location>
        <begin position="1"/>
        <end position="14"/>
    </location>
</feature>
<feature type="domain" description="Thioredoxin" evidence="4">
    <location>
        <begin position="27"/>
        <end position="194"/>
    </location>
</feature>
<dbReference type="Pfam" id="PF13905">
    <property type="entry name" value="Thioredoxin_8"/>
    <property type="match status" value="1"/>
</dbReference>
<comment type="caution">
    <text evidence="5">The sequence shown here is derived from an EMBL/GenBank/DDBJ whole genome shotgun (WGS) entry which is preliminary data.</text>
</comment>
<dbReference type="PROSITE" id="PS51125">
    <property type="entry name" value="NHL"/>
    <property type="match status" value="1"/>
</dbReference>
<gene>
    <name evidence="5" type="ORF">GCM10023167_02340</name>
</gene>
<evidence type="ECO:0000256" key="3">
    <source>
        <dbReference type="SAM" id="MobiDB-lite"/>
    </source>
</evidence>
<evidence type="ECO:0000313" key="5">
    <source>
        <dbReference type="EMBL" id="GAA4383125.1"/>
    </source>
</evidence>
<dbReference type="InterPro" id="IPR001258">
    <property type="entry name" value="NHL_repeat"/>
</dbReference>
<evidence type="ECO:0000259" key="4">
    <source>
        <dbReference type="PROSITE" id="PS51352"/>
    </source>
</evidence>
<dbReference type="SUPFAM" id="SSF52833">
    <property type="entry name" value="Thioredoxin-like"/>
    <property type="match status" value="1"/>
</dbReference>
<keyword evidence="6" id="KW-1185">Reference proteome</keyword>
<protein>
    <submittedName>
        <fullName evidence="5">Redoxin domain-containing protein</fullName>
    </submittedName>
</protein>
<dbReference type="Proteomes" id="UP001500642">
    <property type="component" value="Unassembled WGS sequence"/>
</dbReference>
<feature type="compositionally biased region" description="Low complexity" evidence="3">
    <location>
        <begin position="15"/>
        <end position="47"/>
    </location>
</feature>
<evidence type="ECO:0000313" key="6">
    <source>
        <dbReference type="Proteomes" id="UP001500642"/>
    </source>
</evidence>
<dbReference type="CDD" id="cd14951">
    <property type="entry name" value="NHL-2_like"/>
    <property type="match status" value="1"/>
</dbReference>
<dbReference type="EMBL" id="BAABGL010000002">
    <property type="protein sequence ID" value="GAA4383125.1"/>
    <property type="molecule type" value="Genomic_DNA"/>
</dbReference>
<dbReference type="Gene3D" id="2.120.10.30">
    <property type="entry name" value="TolB, C-terminal domain"/>
    <property type="match status" value="2"/>
</dbReference>
<dbReference type="InterPro" id="IPR036249">
    <property type="entry name" value="Thioredoxin-like_sf"/>
</dbReference>
<evidence type="ECO:0000256" key="1">
    <source>
        <dbReference type="ARBA" id="ARBA00022737"/>
    </source>
</evidence>
<feature type="repeat" description="NHL" evidence="2">
    <location>
        <begin position="352"/>
        <end position="383"/>
    </location>
</feature>